<evidence type="ECO:0000256" key="3">
    <source>
        <dbReference type="ARBA" id="ARBA00022679"/>
    </source>
</evidence>
<dbReference type="PROSITE" id="PS00723">
    <property type="entry name" value="POLYPRENYL_SYNTHASE_1"/>
    <property type="match status" value="1"/>
</dbReference>
<name>A0A031G0J7_9MICO</name>
<keyword evidence="9" id="KW-1185">Reference proteome</keyword>
<dbReference type="GeneID" id="91432056"/>
<evidence type="ECO:0000256" key="5">
    <source>
        <dbReference type="ARBA" id="ARBA00022842"/>
    </source>
</evidence>
<evidence type="ECO:0000313" key="9">
    <source>
        <dbReference type="Proteomes" id="UP000024001"/>
    </source>
</evidence>
<reference evidence="8 9" key="1">
    <citation type="submission" date="2014-03" db="EMBL/GenBank/DDBJ databases">
        <title>Draft Genome Sequences of 13 Willow Endophytes.</title>
        <authorList>
            <person name="Gan H.Y."/>
            <person name="Gan H.M."/>
            <person name="Savka M.A."/>
            <person name="Hudson A.O."/>
        </authorList>
    </citation>
    <scope>NUCLEOTIDE SEQUENCE [LARGE SCALE GENOMIC DNA]</scope>
    <source>
        <strain evidence="8 9">RIT293</strain>
    </source>
</reference>
<keyword evidence="3 7" id="KW-0808">Transferase</keyword>
<keyword evidence="5" id="KW-0460">Magnesium</keyword>
<dbReference type="PATRIC" id="fig|273677.3.peg.611"/>
<dbReference type="Proteomes" id="UP000024001">
    <property type="component" value="Unassembled WGS sequence"/>
</dbReference>
<evidence type="ECO:0000256" key="4">
    <source>
        <dbReference type="ARBA" id="ARBA00022723"/>
    </source>
</evidence>
<comment type="cofactor">
    <cofactor evidence="1">
        <name>Mg(2+)</name>
        <dbReference type="ChEBI" id="CHEBI:18420"/>
    </cofactor>
</comment>
<gene>
    <name evidence="8" type="ORF">BW34_00626</name>
</gene>
<evidence type="ECO:0000256" key="6">
    <source>
        <dbReference type="ARBA" id="ARBA00023229"/>
    </source>
</evidence>
<dbReference type="RefSeq" id="WP_036309399.1">
    <property type="nucleotide sequence ID" value="NZ_CP031421.1"/>
</dbReference>
<dbReference type="Gene3D" id="1.10.600.10">
    <property type="entry name" value="Farnesyl Diphosphate Synthase"/>
    <property type="match status" value="1"/>
</dbReference>
<dbReference type="PANTHER" id="PTHR43281:SF1">
    <property type="entry name" value="FARNESYL DIPHOSPHATE SYNTHASE"/>
    <property type="match status" value="1"/>
</dbReference>
<dbReference type="InterPro" id="IPR033749">
    <property type="entry name" value="Polyprenyl_synt_CS"/>
</dbReference>
<dbReference type="Pfam" id="PF00348">
    <property type="entry name" value="polyprenyl_synt"/>
    <property type="match status" value="1"/>
</dbReference>
<dbReference type="InterPro" id="IPR000092">
    <property type="entry name" value="Polyprenyl_synt"/>
</dbReference>
<accession>A0A031G0J7</accession>
<dbReference type="SUPFAM" id="SSF48576">
    <property type="entry name" value="Terpenoid synthases"/>
    <property type="match status" value="1"/>
</dbReference>
<sequence length="354" mass="36470">MIALSAVARHEIDDALNVALDRLRIRSAALGEASAALGEATVASATGGKRLRPALVVAAFEAFGGDIGRSPGLWRVAAAFELLHAAFVVHDDLIDGDIERRGIPNVVGRFRERALARGGDAADANLLGAAAAVLAGDLLLFEATRLIATAPVTASQRAALFVLLDDAVLVSAAGELADVEQTIGADLPPTDSLIRTARDKTAFYSFQAPLAAGALLAGASDDERAALESAGSAIGVAFQLADDLIGTFGSRAEAGREPGADLRASKRTPLIAMAAETEYWPRIASALAMAPTGPIAIAHAQRELAASGARERAVEMITDTLRSARGHAADAALPRDAVVLLATLASAVEDRIPR</sequence>
<evidence type="ECO:0000256" key="1">
    <source>
        <dbReference type="ARBA" id="ARBA00001946"/>
    </source>
</evidence>
<evidence type="ECO:0000313" key="8">
    <source>
        <dbReference type="EMBL" id="EZP29991.1"/>
    </source>
</evidence>
<dbReference type="PANTHER" id="PTHR43281">
    <property type="entry name" value="FARNESYL DIPHOSPHATE SYNTHASE"/>
    <property type="match status" value="1"/>
</dbReference>
<dbReference type="EMBL" id="JFYO01000001">
    <property type="protein sequence ID" value="EZP29991.1"/>
    <property type="molecule type" value="Genomic_DNA"/>
</dbReference>
<dbReference type="OrthoDB" id="4497239at2"/>
<dbReference type="AlphaFoldDB" id="A0A031G0J7"/>
<evidence type="ECO:0000256" key="7">
    <source>
        <dbReference type="RuleBase" id="RU004466"/>
    </source>
</evidence>
<dbReference type="PROSITE" id="PS00444">
    <property type="entry name" value="POLYPRENYL_SYNTHASE_2"/>
    <property type="match status" value="1"/>
</dbReference>
<dbReference type="InterPro" id="IPR008949">
    <property type="entry name" value="Isoprenoid_synthase_dom_sf"/>
</dbReference>
<keyword evidence="4" id="KW-0479">Metal-binding</keyword>
<dbReference type="GO" id="GO:0008299">
    <property type="term" value="P:isoprenoid biosynthetic process"/>
    <property type="evidence" value="ECO:0007669"/>
    <property type="project" value="UniProtKB-KW"/>
</dbReference>
<dbReference type="SFLD" id="SFLDS00005">
    <property type="entry name" value="Isoprenoid_Synthase_Type_I"/>
    <property type="match status" value="1"/>
</dbReference>
<dbReference type="eggNOG" id="COG0142">
    <property type="taxonomic scope" value="Bacteria"/>
</dbReference>
<keyword evidence="6" id="KW-0414">Isoprene biosynthesis</keyword>
<dbReference type="GO" id="GO:0004659">
    <property type="term" value="F:prenyltransferase activity"/>
    <property type="evidence" value="ECO:0007669"/>
    <property type="project" value="InterPro"/>
</dbReference>
<dbReference type="GO" id="GO:0046872">
    <property type="term" value="F:metal ion binding"/>
    <property type="evidence" value="ECO:0007669"/>
    <property type="project" value="UniProtKB-KW"/>
</dbReference>
<dbReference type="KEGG" id="moo:BWL13_01678"/>
<evidence type="ECO:0000256" key="2">
    <source>
        <dbReference type="ARBA" id="ARBA00006706"/>
    </source>
</evidence>
<comment type="similarity">
    <text evidence="2 7">Belongs to the FPP/GGPP synthase family.</text>
</comment>
<protein>
    <submittedName>
        <fullName evidence="8">Geranylgeranyl pyrophosphate synthase</fullName>
    </submittedName>
</protein>
<comment type="caution">
    <text evidence="8">The sequence shown here is derived from an EMBL/GenBank/DDBJ whole genome shotgun (WGS) entry which is preliminary data.</text>
</comment>
<organism evidence="8 9">
    <name type="scientific">Microbacterium oleivorans</name>
    <dbReference type="NCBI Taxonomy" id="273677"/>
    <lineage>
        <taxon>Bacteria</taxon>
        <taxon>Bacillati</taxon>
        <taxon>Actinomycetota</taxon>
        <taxon>Actinomycetes</taxon>
        <taxon>Micrococcales</taxon>
        <taxon>Microbacteriaceae</taxon>
        <taxon>Microbacterium</taxon>
    </lineage>
</organism>
<proteinExistence type="inferred from homology"/>